<evidence type="ECO:0000256" key="6">
    <source>
        <dbReference type="ARBA" id="ARBA00023004"/>
    </source>
</evidence>
<proteinExistence type="predicted"/>
<evidence type="ECO:0000256" key="3">
    <source>
        <dbReference type="ARBA" id="ARBA00013529"/>
    </source>
</evidence>
<dbReference type="AlphaFoldDB" id="A0A1H5V9S7"/>
<dbReference type="PROSITE" id="PS51379">
    <property type="entry name" value="4FE4S_FER_2"/>
    <property type="match status" value="2"/>
</dbReference>
<evidence type="ECO:0000259" key="8">
    <source>
        <dbReference type="PROSITE" id="PS51379"/>
    </source>
</evidence>
<feature type="domain" description="4Fe-4S ferredoxin-type" evidence="8">
    <location>
        <begin position="183"/>
        <end position="212"/>
    </location>
</feature>
<evidence type="ECO:0000256" key="7">
    <source>
        <dbReference type="ARBA" id="ARBA00023014"/>
    </source>
</evidence>
<comment type="function">
    <text evidence="2">Ferredoxins are iron-sulfur proteins that transfer electrons in a wide variety of metabolic reactions.</text>
</comment>
<dbReference type="GO" id="GO:0051539">
    <property type="term" value="F:4 iron, 4 sulfur cluster binding"/>
    <property type="evidence" value="ECO:0007669"/>
    <property type="project" value="UniProtKB-KW"/>
</dbReference>
<keyword evidence="4" id="KW-0004">4Fe-4S</keyword>
<dbReference type="Gene3D" id="3.30.70.20">
    <property type="match status" value="1"/>
</dbReference>
<organism evidence="9 10">
    <name type="scientific">Lachnospira multipara</name>
    <dbReference type="NCBI Taxonomy" id="28051"/>
    <lineage>
        <taxon>Bacteria</taxon>
        <taxon>Bacillati</taxon>
        <taxon>Bacillota</taxon>
        <taxon>Clostridia</taxon>
        <taxon>Lachnospirales</taxon>
        <taxon>Lachnospiraceae</taxon>
        <taxon>Lachnospira</taxon>
    </lineage>
</organism>
<dbReference type="InterPro" id="IPR047964">
    <property type="entry name" value="EFR1-like"/>
</dbReference>
<evidence type="ECO:0000313" key="9">
    <source>
        <dbReference type="EMBL" id="SEF83521.1"/>
    </source>
</evidence>
<comment type="cofactor">
    <cofactor evidence="1">
        <name>[4Fe-4S] cluster</name>
        <dbReference type="ChEBI" id="CHEBI:49883"/>
    </cofactor>
</comment>
<dbReference type="RefSeq" id="WP_103952969.1">
    <property type="nucleotide sequence ID" value="NZ_FNUL01000010.1"/>
</dbReference>
<dbReference type="SUPFAM" id="SSF52218">
    <property type="entry name" value="Flavoproteins"/>
    <property type="match status" value="1"/>
</dbReference>
<evidence type="ECO:0000256" key="5">
    <source>
        <dbReference type="ARBA" id="ARBA00022723"/>
    </source>
</evidence>
<reference evidence="9 10" key="1">
    <citation type="submission" date="2016-10" db="EMBL/GenBank/DDBJ databases">
        <authorList>
            <person name="de Groot N.N."/>
        </authorList>
    </citation>
    <scope>NUCLEOTIDE SEQUENCE [LARGE SCALE GENOMIC DNA]</scope>
    <source>
        <strain evidence="9 10">D15d</strain>
    </source>
</reference>
<name>A0A1H5V9S7_9FIRM</name>
<dbReference type="Proteomes" id="UP000236726">
    <property type="component" value="Unassembled WGS sequence"/>
</dbReference>
<keyword evidence="6" id="KW-0408">Iron</keyword>
<dbReference type="InterPro" id="IPR029039">
    <property type="entry name" value="Flavoprotein-like_sf"/>
</dbReference>
<dbReference type="Pfam" id="PF13187">
    <property type="entry name" value="Fer4_9"/>
    <property type="match status" value="1"/>
</dbReference>
<dbReference type="PANTHER" id="PTHR24960:SF79">
    <property type="entry name" value="PHOTOSYSTEM I IRON-SULFUR CENTER"/>
    <property type="match status" value="1"/>
</dbReference>
<evidence type="ECO:0000256" key="1">
    <source>
        <dbReference type="ARBA" id="ARBA00001966"/>
    </source>
</evidence>
<dbReference type="InterPro" id="IPR050157">
    <property type="entry name" value="PSI_iron-sulfur_center"/>
</dbReference>
<dbReference type="InterPro" id="IPR017896">
    <property type="entry name" value="4Fe4S_Fe-S-bd"/>
</dbReference>
<sequence length="257" mass="29639">MIIYFSATNTSKYVAKKLSDATNEEMIPLKNLVKEKIYKLKIKEGEDIGFVIPTYWEGLPSILIEYLENAEFEIEGNNHYCYFVATYGCDYGNILSTARKAFSKKGISFNSMYAARFVDNWSPMFNLKNPEKNKRAEENGMRETREIVAQVVNRENGHDLPDQMTDMQARFAKATYDRIRKTKLFKVNKDLCRSCGLCELQCPMEAIKLVDGIPNWVKDKCTLCLACFHKCPEGAIDYDNSLRNGQYVFNYAEHIND</sequence>
<keyword evidence="10" id="KW-1185">Reference proteome</keyword>
<evidence type="ECO:0000256" key="2">
    <source>
        <dbReference type="ARBA" id="ARBA00003532"/>
    </source>
</evidence>
<gene>
    <name evidence="9" type="ORF">SAMN05216537_11031</name>
</gene>
<dbReference type="InterPro" id="IPR017900">
    <property type="entry name" value="4Fe4S_Fe_S_CS"/>
</dbReference>
<dbReference type="PROSITE" id="PS00198">
    <property type="entry name" value="4FE4S_FER_1"/>
    <property type="match status" value="2"/>
</dbReference>
<dbReference type="SUPFAM" id="SSF54862">
    <property type="entry name" value="4Fe-4S ferredoxins"/>
    <property type="match status" value="1"/>
</dbReference>
<dbReference type="GO" id="GO:0046872">
    <property type="term" value="F:metal ion binding"/>
    <property type="evidence" value="ECO:0007669"/>
    <property type="project" value="UniProtKB-KW"/>
</dbReference>
<dbReference type="Gene3D" id="3.40.50.360">
    <property type="match status" value="1"/>
</dbReference>
<dbReference type="EMBL" id="FNUL01000010">
    <property type="protein sequence ID" value="SEF83521.1"/>
    <property type="molecule type" value="Genomic_DNA"/>
</dbReference>
<accession>A0A1H5V9S7</accession>
<keyword evidence="5" id="KW-0479">Metal-binding</keyword>
<evidence type="ECO:0000313" key="10">
    <source>
        <dbReference type="Proteomes" id="UP000236726"/>
    </source>
</evidence>
<feature type="domain" description="4Fe-4S ferredoxin-type" evidence="8">
    <location>
        <begin position="214"/>
        <end position="241"/>
    </location>
</feature>
<evidence type="ECO:0000256" key="4">
    <source>
        <dbReference type="ARBA" id="ARBA00022485"/>
    </source>
</evidence>
<dbReference type="NCBIfam" id="NF038196">
    <property type="entry name" value="ferrodoxin_EFR1"/>
    <property type="match status" value="1"/>
</dbReference>
<keyword evidence="7" id="KW-0411">Iron-sulfur</keyword>
<protein>
    <recommendedName>
        <fullName evidence="3">Ferredoxin</fullName>
    </recommendedName>
</protein>
<dbReference type="PANTHER" id="PTHR24960">
    <property type="entry name" value="PHOTOSYSTEM I IRON-SULFUR CENTER-RELATED"/>
    <property type="match status" value="1"/>
</dbReference>